<accession>A0ABD4YPQ3</accession>
<organism evidence="1 2">
    <name type="scientific">Achromobacter mucicolens</name>
    <dbReference type="NCBI Taxonomy" id="1389922"/>
    <lineage>
        <taxon>Bacteria</taxon>
        <taxon>Pseudomonadati</taxon>
        <taxon>Pseudomonadota</taxon>
        <taxon>Betaproteobacteria</taxon>
        <taxon>Burkholderiales</taxon>
        <taxon>Alcaligenaceae</taxon>
        <taxon>Achromobacter</taxon>
    </lineage>
</organism>
<comment type="caution">
    <text evidence="1">The sequence shown here is derived from an EMBL/GenBank/DDBJ whole genome shotgun (WGS) entry which is preliminary data.</text>
</comment>
<dbReference type="Pfam" id="PF07369">
    <property type="entry name" value="DUF1488"/>
    <property type="match status" value="1"/>
</dbReference>
<sequence>MREQLAAPPIGAVRSGPRLAALGHIVSTTRQEDRMKFTKATNAKAQGDAIVFEMETAGVTRQFEISGDVLRRRFGAADDTAPELLRAFERSEDALRDLAHRTQWVPTDGPIAVGEGDFG</sequence>
<dbReference type="Proteomes" id="UP001158644">
    <property type="component" value="Unassembled WGS sequence"/>
</dbReference>
<dbReference type="InterPro" id="IPR009962">
    <property type="entry name" value="DUF1488"/>
</dbReference>
<dbReference type="EMBL" id="JAOBZK010000004">
    <property type="protein sequence ID" value="MDH1177395.1"/>
    <property type="molecule type" value="Genomic_DNA"/>
</dbReference>
<dbReference type="AlphaFoldDB" id="A0ABD4YPQ3"/>
<dbReference type="RefSeq" id="WP_254607150.1">
    <property type="nucleotide sequence ID" value="NZ_CADIKQ010000003.1"/>
</dbReference>
<name>A0ABD4YPQ3_9BURK</name>
<evidence type="ECO:0000313" key="2">
    <source>
        <dbReference type="Proteomes" id="UP001158644"/>
    </source>
</evidence>
<protein>
    <submittedName>
        <fullName evidence="1">DUF1488 domain-containing protein</fullName>
    </submittedName>
</protein>
<proteinExistence type="predicted"/>
<gene>
    <name evidence="1" type="ORF">N5C72_04875</name>
</gene>
<evidence type="ECO:0000313" key="1">
    <source>
        <dbReference type="EMBL" id="MDH1177395.1"/>
    </source>
</evidence>
<reference evidence="1 2" key="1">
    <citation type="submission" date="2022-09" db="EMBL/GenBank/DDBJ databases">
        <title>Intensive care unit water sources are persistently colonized with multi-drug resistant bacteria and are the site of extensive horizontal gene transfer of antibiotic resistance genes.</title>
        <authorList>
            <person name="Diorio-Toth L."/>
        </authorList>
    </citation>
    <scope>NUCLEOTIDE SEQUENCE [LARGE SCALE GENOMIC DNA]</scope>
    <source>
        <strain evidence="1 2">GD03967</strain>
    </source>
</reference>